<keyword evidence="2" id="KW-1185">Reference proteome</keyword>
<evidence type="ECO:0000313" key="2">
    <source>
        <dbReference type="Proteomes" id="UP000265520"/>
    </source>
</evidence>
<organism evidence="1 2">
    <name type="scientific">Trifolium medium</name>
    <dbReference type="NCBI Taxonomy" id="97028"/>
    <lineage>
        <taxon>Eukaryota</taxon>
        <taxon>Viridiplantae</taxon>
        <taxon>Streptophyta</taxon>
        <taxon>Embryophyta</taxon>
        <taxon>Tracheophyta</taxon>
        <taxon>Spermatophyta</taxon>
        <taxon>Magnoliopsida</taxon>
        <taxon>eudicotyledons</taxon>
        <taxon>Gunneridae</taxon>
        <taxon>Pentapetalae</taxon>
        <taxon>rosids</taxon>
        <taxon>fabids</taxon>
        <taxon>Fabales</taxon>
        <taxon>Fabaceae</taxon>
        <taxon>Papilionoideae</taxon>
        <taxon>50 kb inversion clade</taxon>
        <taxon>NPAAA clade</taxon>
        <taxon>Hologalegina</taxon>
        <taxon>IRL clade</taxon>
        <taxon>Trifolieae</taxon>
        <taxon>Trifolium</taxon>
    </lineage>
</organism>
<dbReference type="AlphaFoldDB" id="A0A392V029"/>
<proteinExistence type="predicted"/>
<sequence>MMATQNRVPVTAPQLTDAPVSLPTSVMLASVSQYTMPGGYPWVMPDHFLSKGFRPAVSEIPVP</sequence>
<feature type="non-terminal residue" evidence="1">
    <location>
        <position position="63"/>
    </location>
</feature>
<dbReference type="Proteomes" id="UP000265520">
    <property type="component" value="Unassembled WGS sequence"/>
</dbReference>
<evidence type="ECO:0000313" key="1">
    <source>
        <dbReference type="EMBL" id="MCI80599.1"/>
    </source>
</evidence>
<comment type="caution">
    <text evidence="1">The sequence shown here is derived from an EMBL/GenBank/DDBJ whole genome shotgun (WGS) entry which is preliminary data.</text>
</comment>
<dbReference type="EMBL" id="LXQA010999316">
    <property type="protein sequence ID" value="MCI80599.1"/>
    <property type="molecule type" value="Genomic_DNA"/>
</dbReference>
<name>A0A392V029_9FABA</name>
<reference evidence="1 2" key="1">
    <citation type="journal article" date="2018" name="Front. Plant Sci.">
        <title>Red Clover (Trifolium pratense) and Zigzag Clover (T. medium) - A Picture of Genomic Similarities and Differences.</title>
        <authorList>
            <person name="Dluhosova J."/>
            <person name="Istvanek J."/>
            <person name="Nedelnik J."/>
            <person name="Repkova J."/>
        </authorList>
    </citation>
    <scope>NUCLEOTIDE SEQUENCE [LARGE SCALE GENOMIC DNA]</scope>
    <source>
        <strain evidence="2">cv. 10/8</strain>
        <tissue evidence="1">Leaf</tissue>
    </source>
</reference>
<protein>
    <submittedName>
        <fullName evidence="1">Uncharacterized protein</fullName>
    </submittedName>
</protein>
<accession>A0A392V029</accession>